<evidence type="ECO:0000256" key="8">
    <source>
        <dbReference type="SAM" id="Phobius"/>
    </source>
</evidence>
<keyword evidence="4 8" id="KW-0812">Transmembrane</keyword>
<keyword evidence="11" id="KW-1185">Reference proteome</keyword>
<keyword evidence="6 8" id="KW-0472">Membrane</keyword>
<dbReference type="InterPro" id="IPR034746">
    <property type="entry name" value="POTRA"/>
</dbReference>
<keyword evidence="5 8" id="KW-1133">Transmembrane helix</keyword>
<dbReference type="RefSeq" id="WP_004073621.1">
    <property type="nucleotide sequence ID" value="NZ_CM001488.1"/>
</dbReference>
<keyword evidence="7" id="KW-0131">Cell cycle</keyword>
<dbReference type="STRING" id="879212.DespoDRAFT_02271"/>
<evidence type="ECO:0000256" key="4">
    <source>
        <dbReference type="ARBA" id="ARBA00022692"/>
    </source>
</evidence>
<evidence type="ECO:0000256" key="5">
    <source>
        <dbReference type="ARBA" id="ARBA00022989"/>
    </source>
</evidence>
<accession>I5B3T3</accession>
<dbReference type="AlphaFoldDB" id="I5B3T3"/>
<dbReference type="InterPro" id="IPR026579">
    <property type="entry name" value="FtsQ"/>
</dbReference>
<comment type="subcellular location">
    <subcellularLocation>
        <location evidence="1">Membrane</location>
    </subcellularLocation>
</comment>
<protein>
    <submittedName>
        <fullName evidence="10">Cell division septal protein</fullName>
    </submittedName>
</protein>
<evidence type="ECO:0000256" key="2">
    <source>
        <dbReference type="ARBA" id="ARBA00022475"/>
    </source>
</evidence>
<evidence type="ECO:0000313" key="10">
    <source>
        <dbReference type="EMBL" id="EIM64146.1"/>
    </source>
</evidence>
<feature type="transmembrane region" description="Helical" evidence="8">
    <location>
        <begin position="52"/>
        <end position="73"/>
    </location>
</feature>
<dbReference type="eggNOG" id="COG1589">
    <property type="taxonomic scope" value="Bacteria"/>
</dbReference>
<keyword evidence="2" id="KW-1003">Cell membrane</keyword>
<evidence type="ECO:0000259" key="9">
    <source>
        <dbReference type="PROSITE" id="PS51779"/>
    </source>
</evidence>
<proteinExistence type="predicted"/>
<sequence length="321" mass="35963">MATKKISQNRYKVQPKKVSGAGLAATAPAQNKYKVQVKKTRKLKPFLRDKAFWGKIFLTLFVGAMSFGCIYIHDALLQSPPFDVKTIMIDGLNRVTRDEVLARTGLDKPANIFELQPDMLEKELNTHPWIRISTVKRQLLSTISIKIEEQEPLAIVTIENLADIVINAQGAPFKEYEPAKDNLKALPVISGVDLSLSNSTYLFEGELFNAVMEILKIKGFGQIQTIFGDENTGILINILNTHPNTGFTENPGETESENKTVLPVKLGFDRFEKKLARARQIQRYMETNYPDKTISAIDLFSLEKVFVTTEDAAQNTIAKGV</sequence>
<dbReference type="InterPro" id="IPR013685">
    <property type="entry name" value="POTRA_FtsQ_type"/>
</dbReference>
<gene>
    <name evidence="10" type="ORF">DespoDRAFT_02271</name>
</gene>
<dbReference type="PANTHER" id="PTHR35851:SF1">
    <property type="entry name" value="CELL DIVISION PROTEIN FTSQ"/>
    <property type="match status" value="1"/>
</dbReference>
<dbReference type="HOGENOM" id="CLU_945717_0_0_7"/>
<evidence type="ECO:0000313" key="11">
    <source>
        <dbReference type="Proteomes" id="UP000005778"/>
    </source>
</evidence>
<evidence type="ECO:0000256" key="6">
    <source>
        <dbReference type="ARBA" id="ARBA00023136"/>
    </source>
</evidence>
<organism evidence="10 11">
    <name type="scientific">Desulfobacter postgatei 2ac9</name>
    <dbReference type="NCBI Taxonomy" id="879212"/>
    <lineage>
        <taxon>Bacteria</taxon>
        <taxon>Pseudomonadati</taxon>
        <taxon>Thermodesulfobacteriota</taxon>
        <taxon>Desulfobacteria</taxon>
        <taxon>Desulfobacterales</taxon>
        <taxon>Desulfobacteraceae</taxon>
        <taxon>Desulfobacter</taxon>
    </lineage>
</organism>
<reference evidence="10 11" key="2">
    <citation type="submission" date="2012-02" db="EMBL/GenBank/DDBJ databases">
        <title>Improved High-Quality Draft sequence of Desulfobacter postgatei 2ac9.</title>
        <authorList>
            <consortium name="US DOE Joint Genome Institute"/>
            <person name="Lucas S."/>
            <person name="Han J."/>
            <person name="Lapidus A."/>
            <person name="Cheng J.-F."/>
            <person name="Goodwin L."/>
            <person name="Pitluck S."/>
            <person name="Peters L."/>
            <person name="Ovchinnikova G."/>
            <person name="Held B."/>
            <person name="Detter J.C."/>
            <person name="Han C."/>
            <person name="Tapia R."/>
            <person name="Land M."/>
            <person name="Hauser L."/>
            <person name="Kyrpides N."/>
            <person name="Ivanova N."/>
            <person name="Pagani I."/>
            <person name="Orellana R."/>
            <person name="Lovley D."/>
            <person name="Woyke T."/>
        </authorList>
    </citation>
    <scope>NUCLEOTIDE SEQUENCE [LARGE SCALE GENOMIC DNA]</scope>
    <source>
        <strain evidence="10 11">2ac9</strain>
    </source>
</reference>
<evidence type="ECO:0000256" key="1">
    <source>
        <dbReference type="ARBA" id="ARBA00004370"/>
    </source>
</evidence>
<dbReference type="Pfam" id="PF08478">
    <property type="entry name" value="POTRA_1"/>
    <property type="match status" value="1"/>
</dbReference>
<dbReference type="PANTHER" id="PTHR35851">
    <property type="entry name" value="CELL DIVISION PROTEIN FTSQ"/>
    <property type="match status" value="1"/>
</dbReference>
<evidence type="ECO:0000256" key="3">
    <source>
        <dbReference type="ARBA" id="ARBA00022618"/>
    </source>
</evidence>
<dbReference type="EMBL" id="CM001488">
    <property type="protein sequence ID" value="EIM64146.1"/>
    <property type="molecule type" value="Genomic_DNA"/>
</dbReference>
<feature type="domain" description="POTRA" evidence="9">
    <location>
        <begin position="82"/>
        <end position="150"/>
    </location>
</feature>
<evidence type="ECO:0000256" key="7">
    <source>
        <dbReference type="ARBA" id="ARBA00023306"/>
    </source>
</evidence>
<name>I5B3T3_9BACT</name>
<dbReference type="PROSITE" id="PS51779">
    <property type="entry name" value="POTRA"/>
    <property type="match status" value="1"/>
</dbReference>
<dbReference type="Proteomes" id="UP000005778">
    <property type="component" value="Chromosome"/>
</dbReference>
<dbReference type="GO" id="GO:0090529">
    <property type="term" value="P:cell septum assembly"/>
    <property type="evidence" value="ECO:0007669"/>
    <property type="project" value="InterPro"/>
</dbReference>
<dbReference type="Gene3D" id="3.10.20.310">
    <property type="entry name" value="membrane protein fhac"/>
    <property type="match status" value="1"/>
</dbReference>
<keyword evidence="3 10" id="KW-0132">Cell division</keyword>
<reference evidence="10 11" key="1">
    <citation type="submission" date="2011-09" db="EMBL/GenBank/DDBJ databases">
        <authorList>
            <consortium name="US DOE Joint Genome Institute (JGI-PGF)"/>
            <person name="Lucas S."/>
            <person name="Han J."/>
            <person name="Lapidus A."/>
            <person name="Cheng J.-F."/>
            <person name="Goodwin L."/>
            <person name="Pitluck S."/>
            <person name="Peters L."/>
            <person name="Land M.L."/>
            <person name="Hauser L."/>
            <person name="Orellana R."/>
            <person name="Lovley D."/>
            <person name="Woyke T.J."/>
        </authorList>
    </citation>
    <scope>NUCLEOTIDE SEQUENCE [LARGE SCALE GENOMIC DNA]</scope>
    <source>
        <strain evidence="10 11">2ac9</strain>
    </source>
</reference>
<dbReference type="GO" id="GO:0016020">
    <property type="term" value="C:membrane"/>
    <property type="evidence" value="ECO:0007669"/>
    <property type="project" value="UniProtKB-SubCell"/>
</dbReference>